<keyword evidence="2 3" id="KW-0732">Signal</keyword>
<dbReference type="GeneID" id="136824176"/>
<dbReference type="PANTHER" id="PTHR15462">
    <property type="entry name" value="SERINE PROTEASE"/>
    <property type="match status" value="1"/>
</dbReference>
<dbReference type="Pfam" id="PF13365">
    <property type="entry name" value="Trypsin_2"/>
    <property type="match status" value="1"/>
</dbReference>
<accession>A0A7M5WZC5</accession>
<sequence>MAIIMKLLLLSSALIFCCVDFCQMKFLDQLRTMREQGTIVNTNTSPYYQYLDRELWDSTEYKQMRYLPNKGEFITEKIDVLRFKHDNKKTQYSRRKRSVSVFGTDQRLRIHKDIVEIYPFSAVVRLENGCTGTLIWHQHILTAAHCVHNHTHINPPLHKLRVGFLNRDGSFDWVSATAVYVPPYWIKNNLKKFFNHDYAVIKLEQPQQRRWLPFGAVKITKEQIIQFAGFPSDKRANEMWYSICPVVQSHKHVFVNHCDAAPGMSGSGVYIYAQNAVNQRTVVGVFSSHVEIEGQKLTNRFDVSANVATRLTERKVERICKWIGAGKNCHKLNEPLSSTSRRRYNHFPKHT</sequence>
<keyword evidence="5" id="KW-1185">Reference proteome</keyword>
<name>A0A7M5WZC5_9CNID</name>
<dbReference type="AlphaFoldDB" id="A0A7M5WZC5"/>
<feature type="signal peptide" evidence="3">
    <location>
        <begin position="1"/>
        <end position="24"/>
    </location>
</feature>
<evidence type="ECO:0008006" key="6">
    <source>
        <dbReference type="Google" id="ProtNLM"/>
    </source>
</evidence>
<evidence type="ECO:0000313" key="4">
    <source>
        <dbReference type="EnsemblMetazoa" id="CLYHEMP015490.1"/>
    </source>
</evidence>
<evidence type="ECO:0000256" key="1">
    <source>
        <dbReference type="ARBA" id="ARBA00007664"/>
    </source>
</evidence>
<dbReference type="Gene3D" id="2.40.10.10">
    <property type="entry name" value="Trypsin-like serine proteases"/>
    <property type="match status" value="2"/>
</dbReference>
<dbReference type="GO" id="GO:0004252">
    <property type="term" value="F:serine-type endopeptidase activity"/>
    <property type="evidence" value="ECO:0007669"/>
    <property type="project" value="InterPro"/>
</dbReference>
<feature type="chain" id="PRO_5029719690" description="Serine protease" evidence="3">
    <location>
        <begin position="25"/>
        <end position="351"/>
    </location>
</feature>
<dbReference type="InterPro" id="IPR050966">
    <property type="entry name" value="Glutamyl_endopeptidase"/>
</dbReference>
<comment type="similarity">
    <text evidence="1">Belongs to the peptidase S1 family.</text>
</comment>
<protein>
    <recommendedName>
        <fullName evidence="6">Serine protease</fullName>
    </recommendedName>
</protein>
<proteinExistence type="inferred from homology"/>
<evidence type="ECO:0000256" key="3">
    <source>
        <dbReference type="SAM" id="SignalP"/>
    </source>
</evidence>
<dbReference type="PANTHER" id="PTHR15462:SF8">
    <property type="entry name" value="SERINE PROTEASE"/>
    <property type="match status" value="1"/>
</dbReference>
<evidence type="ECO:0000313" key="5">
    <source>
        <dbReference type="Proteomes" id="UP000594262"/>
    </source>
</evidence>
<dbReference type="GO" id="GO:0006508">
    <property type="term" value="P:proteolysis"/>
    <property type="evidence" value="ECO:0007669"/>
    <property type="project" value="InterPro"/>
</dbReference>
<dbReference type="PROSITE" id="PS00134">
    <property type="entry name" value="TRYPSIN_HIS"/>
    <property type="match status" value="1"/>
</dbReference>
<dbReference type="InterPro" id="IPR018114">
    <property type="entry name" value="TRYPSIN_HIS"/>
</dbReference>
<dbReference type="OrthoDB" id="10037376at2759"/>
<dbReference type="InterPro" id="IPR043504">
    <property type="entry name" value="Peptidase_S1_PA_chymotrypsin"/>
</dbReference>
<evidence type="ECO:0000256" key="2">
    <source>
        <dbReference type="ARBA" id="ARBA00022729"/>
    </source>
</evidence>
<dbReference type="SUPFAM" id="SSF50494">
    <property type="entry name" value="Trypsin-like serine proteases"/>
    <property type="match status" value="1"/>
</dbReference>
<organism evidence="4 5">
    <name type="scientific">Clytia hemisphaerica</name>
    <dbReference type="NCBI Taxonomy" id="252671"/>
    <lineage>
        <taxon>Eukaryota</taxon>
        <taxon>Metazoa</taxon>
        <taxon>Cnidaria</taxon>
        <taxon>Hydrozoa</taxon>
        <taxon>Hydroidolina</taxon>
        <taxon>Leptothecata</taxon>
        <taxon>Obeliida</taxon>
        <taxon>Clytiidae</taxon>
        <taxon>Clytia</taxon>
    </lineage>
</organism>
<reference evidence="4" key="1">
    <citation type="submission" date="2021-01" db="UniProtKB">
        <authorList>
            <consortium name="EnsemblMetazoa"/>
        </authorList>
    </citation>
    <scope>IDENTIFICATION</scope>
</reference>
<dbReference type="InterPro" id="IPR009003">
    <property type="entry name" value="Peptidase_S1_PA"/>
</dbReference>
<dbReference type="Proteomes" id="UP000594262">
    <property type="component" value="Unplaced"/>
</dbReference>
<dbReference type="EnsemblMetazoa" id="CLYHEMT015490.1">
    <property type="protein sequence ID" value="CLYHEMP015490.1"/>
    <property type="gene ID" value="CLYHEMG015490"/>
</dbReference>
<dbReference type="RefSeq" id="XP_066936453.1">
    <property type="nucleotide sequence ID" value="XM_067080352.1"/>
</dbReference>